<dbReference type="EMBL" id="JBHSMQ010000002">
    <property type="protein sequence ID" value="MFC5454914.1"/>
    <property type="molecule type" value="Genomic_DNA"/>
</dbReference>
<dbReference type="RefSeq" id="WP_377165478.1">
    <property type="nucleotide sequence ID" value="NZ_JBHSMQ010000002.1"/>
</dbReference>
<name>A0ABW0KNA4_9BACT</name>
<protein>
    <submittedName>
        <fullName evidence="3">Transposase</fullName>
    </submittedName>
</protein>
<dbReference type="PANTHER" id="PTHR30007">
    <property type="entry name" value="PHP DOMAIN PROTEIN"/>
    <property type="match status" value="1"/>
</dbReference>
<dbReference type="Pfam" id="PF13586">
    <property type="entry name" value="DDE_Tnp_1_2"/>
    <property type="match status" value="1"/>
</dbReference>
<gene>
    <name evidence="3" type="ORF">ACFQDI_08630</name>
</gene>
<evidence type="ECO:0000313" key="4">
    <source>
        <dbReference type="Proteomes" id="UP001596052"/>
    </source>
</evidence>
<keyword evidence="4" id="KW-1185">Reference proteome</keyword>
<feature type="domain" description="Transposase DDE" evidence="2">
    <location>
        <begin position="3"/>
        <end position="41"/>
    </location>
</feature>
<keyword evidence="1" id="KW-1133">Transmembrane helix</keyword>
<keyword evidence="1" id="KW-0472">Membrane</keyword>
<dbReference type="PANTHER" id="PTHR30007:SF0">
    <property type="entry name" value="TRANSPOSASE"/>
    <property type="match status" value="1"/>
</dbReference>
<proteinExistence type="predicted"/>
<accession>A0ABW0KNA4</accession>
<organism evidence="3 4">
    <name type="scientific">Prosthecobacter fluviatilis</name>
    <dbReference type="NCBI Taxonomy" id="445931"/>
    <lineage>
        <taxon>Bacteria</taxon>
        <taxon>Pseudomonadati</taxon>
        <taxon>Verrucomicrobiota</taxon>
        <taxon>Verrucomicrobiia</taxon>
        <taxon>Verrucomicrobiales</taxon>
        <taxon>Verrucomicrobiaceae</taxon>
        <taxon>Prosthecobacter</taxon>
    </lineage>
</organism>
<feature type="transmembrane region" description="Helical" evidence="1">
    <location>
        <begin position="28"/>
        <end position="50"/>
    </location>
</feature>
<keyword evidence="1" id="KW-0812">Transmembrane</keyword>
<dbReference type="InterPro" id="IPR025668">
    <property type="entry name" value="Tnp_DDE_dom"/>
</dbReference>
<evidence type="ECO:0000256" key="1">
    <source>
        <dbReference type="SAM" id="Phobius"/>
    </source>
</evidence>
<evidence type="ECO:0000313" key="3">
    <source>
        <dbReference type="EMBL" id="MFC5454914.1"/>
    </source>
</evidence>
<dbReference type="Proteomes" id="UP001596052">
    <property type="component" value="Unassembled WGS sequence"/>
</dbReference>
<comment type="caution">
    <text evidence="3">The sequence shown here is derived from an EMBL/GenBank/DDBJ whole genome shotgun (WGS) entry which is preliminary data.</text>
</comment>
<sequence>MLSKRWAVERSFGWPERSKRLSRDCERLASTLTGMHWLAFAALCALLYLAKMNDSQGVLPRCCSTKIL</sequence>
<reference evidence="4" key="1">
    <citation type="journal article" date="2019" name="Int. J. Syst. Evol. Microbiol.">
        <title>The Global Catalogue of Microorganisms (GCM) 10K type strain sequencing project: providing services to taxonomists for standard genome sequencing and annotation.</title>
        <authorList>
            <consortium name="The Broad Institute Genomics Platform"/>
            <consortium name="The Broad Institute Genome Sequencing Center for Infectious Disease"/>
            <person name="Wu L."/>
            <person name="Ma J."/>
        </authorList>
    </citation>
    <scope>NUCLEOTIDE SEQUENCE [LARGE SCALE GENOMIC DNA]</scope>
    <source>
        <strain evidence="4">CGMCC 4.1469</strain>
    </source>
</reference>
<evidence type="ECO:0000259" key="2">
    <source>
        <dbReference type="Pfam" id="PF13586"/>
    </source>
</evidence>